<dbReference type="Pfam" id="PF00821">
    <property type="entry name" value="PEPCK_GTP"/>
    <property type="match status" value="1"/>
</dbReference>
<evidence type="ECO:0000256" key="2">
    <source>
        <dbReference type="ARBA" id="ARBA00022723"/>
    </source>
</evidence>
<dbReference type="Pfam" id="PF17297">
    <property type="entry name" value="PEPCK_N"/>
    <property type="match status" value="1"/>
</dbReference>
<dbReference type="Proteomes" id="UP000070400">
    <property type="component" value="Unassembled WGS sequence"/>
</dbReference>
<feature type="binding site" evidence="8">
    <location>
        <position position="258"/>
    </location>
    <ligand>
        <name>Mn(2+)</name>
        <dbReference type="ChEBI" id="CHEBI:29035"/>
    </ligand>
</feature>
<feature type="binding site" evidence="8">
    <location>
        <position position="94"/>
    </location>
    <ligand>
        <name>substrate</name>
    </ligand>
</feature>
<feature type="binding site" evidence="8">
    <location>
        <position position="299"/>
    </location>
    <ligand>
        <name>Mn(2+)</name>
        <dbReference type="ChEBI" id="CHEBI:29035"/>
    </ligand>
</feature>
<dbReference type="GO" id="GO:0006107">
    <property type="term" value="P:oxaloacetate metabolic process"/>
    <property type="evidence" value="ECO:0007669"/>
    <property type="project" value="TreeGrafter"/>
</dbReference>
<proteinExistence type="inferred from homology"/>
<evidence type="ECO:0000256" key="6">
    <source>
        <dbReference type="ARBA" id="ARBA00023211"/>
    </source>
</evidence>
<dbReference type="GO" id="GO:0004613">
    <property type="term" value="F:phosphoenolpyruvate carboxykinase (GTP) activity"/>
    <property type="evidence" value="ECO:0007669"/>
    <property type="project" value="UniProtKB-UniRule"/>
</dbReference>
<evidence type="ECO:0000256" key="7">
    <source>
        <dbReference type="ARBA" id="ARBA00023239"/>
    </source>
</evidence>
<dbReference type="SUPFAM" id="SSF68923">
    <property type="entry name" value="PEP carboxykinase N-terminal domain"/>
    <property type="match status" value="1"/>
</dbReference>
<evidence type="ECO:0000256" key="4">
    <source>
        <dbReference type="ARBA" id="ARBA00022793"/>
    </source>
</evidence>
<name>A0A133V8I4_9EURY</name>
<dbReference type="GO" id="GO:0019543">
    <property type="term" value="P:propionate catabolic process"/>
    <property type="evidence" value="ECO:0007669"/>
    <property type="project" value="TreeGrafter"/>
</dbReference>
<evidence type="ECO:0000256" key="5">
    <source>
        <dbReference type="ARBA" id="ARBA00023134"/>
    </source>
</evidence>
<keyword evidence="8" id="KW-0312">Gluconeogenesis</keyword>
<keyword evidence="12" id="KW-1185">Reference proteome</keyword>
<keyword evidence="8" id="KW-0963">Cytoplasm</keyword>
<feature type="binding site" evidence="8">
    <location>
        <begin position="394"/>
        <end position="396"/>
    </location>
    <ligand>
        <name>substrate</name>
    </ligand>
</feature>
<evidence type="ECO:0000313" key="11">
    <source>
        <dbReference type="EMBL" id="KXB02763.1"/>
    </source>
</evidence>
<evidence type="ECO:0000256" key="1">
    <source>
        <dbReference type="ARBA" id="ARBA00005796"/>
    </source>
</evidence>
<feature type="binding site" evidence="8">
    <location>
        <begin position="281"/>
        <end position="286"/>
    </location>
    <ligand>
        <name>GTP</name>
        <dbReference type="ChEBI" id="CHEBI:37565"/>
    </ligand>
</feature>
<keyword evidence="2 8" id="KW-0479">Metal-binding</keyword>
<dbReference type="InterPro" id="IPR018091">
    <property type="entry name" value="PEP_carboxykin_GTP_CS"/>
</dbReference>
<evidence type="ECO:0000313" key="12">
    <source>
        <dbReference type="Proteomes" id="UP000070400"/>
    </source>
</evidence>
<feature type="binding site" evidence="8">
    <location>
        <position position="396"/>
    </location>
    <ligand>
        <name>GTP</name>
        <dbReference type="ChEBI" id="CHEBI:37565"/>
    </ligand>
</feature>
<dbReference type="GO" id="GO:0005829">
    <property type="term" value="C:cytosol"/>
    <property type="evidence" value="ECO:0007669"/>
    <property type="project" value="TreeGrafter"/>
</dbReference>
<dbReference type="UniPathway" id="UPA00138"/>
<keyword evidence="3 8" id="KW-0547">Nucleotide-binding</keyword>
<feature type="binding site" evidence="8">
    <location>
        <position position="280"/>
    </location>
    <ligand>
        <name>substrate</name>
    </ligand>
</feature>
<dbReference type="PROSITE" id="PS00505">
    <property type="entry name" value="PEPCK_GTP"/>
    <property type="match status" value="1"/>
</dbReference>
<reference evidence="11 12" key="1">
    <citation type="journal article" date="2016" name="Sci. Rep.">
        <title>Metabolic traits of an uncultured archaeal lineage -MSBL1- from brine pools of the Red Sea.</title>
        <authorList>
            <person name="Mwirichia R."/>
            <person name="Alam I."/>
            <person name="Rashid M."/>
            <person name="Vinu M."/>
            <person name="Ba-Alawi W."/>
            <person name="Anthony Kamau A."/>
            <person name="Kamanda Ngugi D."/>
            <person name="Goker M."/>
            <person name="Klenk H.P."/>
            <person name="Bajic V."/>
            <person name="Stingl U."/>
        </authorList>
    </citation>
    <scope>NUCLEOTIDE SEQUENCE [LARGE SCALE GENOMIC DNA]</scope>
    <source>
        <strain evidence="11">SCGC-AAA261D19</strain>
    </source>
</reference>
<feature type="domain" description="Phosphoenolpyruvate carboxykinase GTP-utilising N-terminal" evidence="10">
    <location>
        <begin position="37"/>
        <end position="249"/>
    </location>
</feature>
<dbReference type="Gene3D" id="3.90.228.20">
    <property type="match status" value="2"/>
</dbReference>
<dbReference type="GO" id="GO:0071333">
    <property type="term" value="P:cellular response to glucose stimulus"/>
    <property type="evidence" value="ECO:0007669"/>
    <property type="project" value="TreeGrafter"/>
</dbReference>
<gene>
    <name evidence="8" type="primary">pckG</name>
    <name evidence="11" type="ORF">AKJ43_00570</name>
</gene>
<comment type="function">
    <text evidence="8">Catalyzes the conversion of oxaloacetate (OAA) to phosphoenolpyruvate (PEP), the rate-limiting step in the metabolic pathway that produces glucose from lactate and other precursors derived from the citric acid cycle.</text>
</comment>
<dbReference type="InterPro" id="IPR013035">
    <property type="entry name" value="PEP_carboxykinase_C"/>
</dbReference>
<protein>
    <recommendedName>
        <fullName evidence="8">Phosphoenolpyruvate carboxykinase [GTP]</fullName>
        <shortName evidence="8">PEP carboxykinase</shortName>
        <shortName evidence="8">PEPCK</shortName>
        <ecNumber evidence="8">4.1.1.32</ecNumber>
    </recommendedName>
    <alternativeName>
        <fullName evidence="8">GTP-dependent phosphoenolpyruvate carboxykinase</fullName>
        <shortName evidence="8">GTP-PEPCK</shortName>
    </alternativeName>
</protein>
<sequence length="632" mass="72375">MIENYSLGKEREGLLKAKCGEKGYRKLAKLNSPIVTDFIAKYLNHCNPDSAFVRSNAEEDAEYIRKRAVETGEEKELALEGHTVHFDGYYDQARDKENTKFLIDSHKALNSQFNTVDKEEGLREIHDYMKDVMEGSEAYICFFCLGPPNSRFSIPGLQITDSPYVVHSEDILYRDGYELFKIEKFESLDEFFKFVHSEGTLEGNVSKNIDKRRIYTDLEEKIVYSVNTQYGGNTIGLKKLALRLAIKEASDEGWLAEHMFIVGVRGPNNRTTYFTGAFPSACGKTSTAMIKDASLVGDDIAYLRGVNGELRAANPEVGIFGIIRDVNQEEDPLIWKAITSPKEAIFSNVLVNDGVPYWLGMEEELPEEGINYSGAWFRGKKNSKGREISPSHPNARYTLRISDLGNKDPKLDSPEGFKVEGIIYGGRDSDTWVPVEEAFDWKHGVITKGAALESETTKATLGKSGERKLNPMSNLDFLSIPIGKYISNYLRFGDKLDETPPIFSVNYFLLDENGEYLSEMHDKQIWLKWMELRVHKDVEAIKTPTGYVPRYEDLRKLFKKVLGRDYSKKDYVKQFTLRVPEHLSKIARVKRFYEEEVRDPPESLFEELERQELRLKTAREKYGDYISPDEFK</sequence>
<feature type="binding site" evidence="8">
    <location>
        <begin position="230"/>
        <end position="232"/>
    </location>
    <ligand>
        <name>substrate</name>
    </ligand>
</feature>
<dbReference type="HAMAP" id="MF_00452">
    <property type="entry name" value="PEPCK_GTP"/>
    <property type="match status" value="1"/>
</dbReference>
<keyword evidence="5 8" id="KW-0342">GTP-binding</keyword>
<dbReference type="AlphaFoldDB" id="A0A133V8I4"/>
<dbReference type="InterPro" id="IPR008210">
    <property type="entry name" value="PEP_carboxykinase_N"/>
</dbReference>
<dbReference type="GO" id="GO:0005525">
    <property type="term" value="F:GTP binding"/>
    <property type="evidence" value="ECO:0007669"/>
    <property type="project" value="UniProtKB-UniRule"/>
</dbReference>
<keyword evidence="7 8" id="KW-0456">Lyase</keyword>
<dbReference type="GO" id="GO:0006094">
    <property type="term" value="P:gluconeogenesis"/>
    <property type="evidence" value="ECO:0007669"/>
    <property type="project" value="UniProtKB-UniRule"/>
</dbReference>
<feature type="binding site" evidence="8">
    <location>
        <position position="239"/>
    </location>
    <ligand>
        <name>Mn(2+)</name>
        <dbReference type="ChEBI" id="CHEBI:29035"/>
    </ligand>
</feature>
<dbReference type="InterPro" id="IPR035077">
    <property type="entry name" value="PEP_carboxykinase_GTP_C"/>
</dbReference>
<dbReference type="SUPFAM" id="SSF53795">
    <property type="entry name" value="PEP carboxykinase-like"/>
    <property type="match status" value="1"/>
</dbReference>
<dbReference type="Gene3D" id="3.40.449.10">
    <property type="entry name" value="Phosphoenolpyruvate Carboxykinase, domain 1"/>
    <property type="match status" value="1"/>
</dbReference>
<evidence type="ECO:0000256" key="3">
    <source>
        <dbReference type="ARBA" id="ARBA00022741"/>
    </source>
</evidence>
<feature type="domain" description="Phosphoenolpyruvate carboxykinase C-terminal P-loop" evidence="9">
    <location>
        <begin position="254"/>
        <end position="612"/>
    </location>
</feature>
<dbReference type="InterPro" id="IPR035078">
    <property type="entry name" value="PEP_carboxykinase_GTP_N"/>
</dbReference>
<evidence type="ECO:0000259" key="10">
    <source>
        <dbReference type="Pfam" id="PF17297"/>
    </source>
</evidence>
<evidence type="ECO:0000259" key="9">
    <source>
        <dbReference type="Pfam" id="PF00821"/>
    </source>
</evidence>
<dbReference type="PATRIC" id="fig|1698273.3.peg.455"/>
<comment type="pathway">
    <text evidence="8">Carbohydrate biosynthesis; gluconeogenesis.</text>
</comment>
<dbReference type="PANTHER" id="PTHR11561:SF0">
    <property type="entry name" value="PHOSPHOENOLPYRUVATE CARBOXYKINASE [GTP]-RELATED"/>
    <property type="match status" value="1"/>
</dbReference>
<accession>A0A133V8I4</accession>
<keyword evidence="6 8" id="KW-0464">Manganese</keyword>
<dbReference type="PANTHER" id="PTHR11561">
    <property type="entry name" value="PHOSPHOENOLPYRUVATE CARBOXYKINASE"/>
    <property type="match status" value="1"/>
</dbReference>
<comment type="cofactor">
    <cofactor evidence="8">
        <name>Mn(2+)</name>
        <dbReference type="ChEBI" id="CHEBI:29035"/>
    </cofactor>
    <text evidence="8">Binds 1 Mn(2+) ion per subunit.</text>
</comment>
<dbReference type="PIRSF" id="PIRSF001348">
    <property type="entry name" value="PEP_carboxykinase_GTP"/>
    <property type="match status" value="1"/>
</dbReference>
<feature type="binding site" evidence="8">
    <location>
        <position position="427"/>
    </location>
    <ligand>
        <name>GTP</name>
        <dbReference type="ChEBI" id="CHEBI:37565"/>
    </ligand>
</feature>
<dbReference type="GO" id="GO:0016301">
    <property type="term" value="F:kinase activity"/>
    <property type="evidence" value="ECO:0007669"/>
    <property type="project" value="UniProtKB-KW"/>
</dbReference>
<comment type="caution">
    <text evidence="11">The sequence shown here is derived from an EMBL/GenBank/DDBJ whole genome shotgun (WGS) entry which is preliminary data.</text>
</comment>
<dbReference type="EMBL" id="LHXX01000004">
    <property type="protein sequence ID" value="KXB02763.1"/>
    <property type="molecule type" value="Genomic_DNA"/>
</dbReference>
<dbReference type="GO" id="GO:0046327">
    <property type="term" value="P:glycerol biosynthetic process from pyruvate"/>
    <property type="evidence" value="ECO:0007669"/>
    <property type="project" value="TreeGrafter"/>
</dbReference>
<comment type="similarity">
    <text evidence="1 8">Belongs to the phosphoenolpyruvate carboxykinase [GTP] family.</text>
</comment>
<keyword evidence="4 8" id="KW-0210">Decarboxylase</keyword>
<dbReference type="GO" id="GO:0030145">
    <property type="term" value="F:manganese ion binding"/>
    <property type="evidence" value="ECO:0007669"/>
    <property type="project" value="UniProtKB-UniRule"/>
</dbReference>
<keyword evidence="11" id="KW-0808">Transferase</keyword>
<dbReference type="EC" id="4.1.1.32" evidence="8"/>
<dbReference type="InterPro" id="IPR008209">
    <property type="entry name" value="PEP_carboxykinase_GTP"/>
</dbReference>
<comment type="subcellular location">
    <subcellularLocation>
        <location evidence="8">Cytoplasm</location>
    </subcellularLocation>
</comment>
<comment type="catalytic activity">
    <reaction evidence="8">
        <text>oxaloacetate + GTP = phosphoenolpyruvate + GDP + CO2</text>
        <dbReference type="Rhea" id="RHEA:10388"/>
        <dbReference type="ChEBI" id="CHEBI:16452"/>
        <dbReference type="ChEBI" id="CHEBI:16526"/>
        <dbReference type="ChEBI" id="CHEBI:37565"/>
        <dbReference type="ChEBI" id="CHEBI:58189"/>
        <dbReference type="ChEBI" id="CHEBI:58702"/>
        <dbReference type="EC" id="4.1.1.32"/>
    </reaction>
</comment>
<dbReference type="NCBIfam" id="NF003253">
    <property type="entry name" value="PRK04210.1"/>
    <property type="match status" value="1"/>
</dbReference>
<feature type="active site" evidence="8">
    <location>
        <position position="282"/>
    </location>
</feature>
<dbReference type="GO" id="GO:0042594">
    <property type="term" value="P:response to starvation"/>
    <property type="evidence" value="ECO:0007669"/>
    <property type="project" value="TreeGrafter"/>
</dbReference>
<evidence type="ECO:0000256" key="8">
    <source>
        <dbReference type="HAMAP-Rule" id="MF_00452"/>
    </source>
</evidence>
<keyword evidence="11" id="KW-0418">Kinase</keyword>
<comment type="caution">
    <text evidence="8">Lacks conserved residue(s) required for the propagation of feature annotation.</text>
</comment>
<keyword evidence="11" id="KW-0670">Pyruvate</keyword>
<dbReference type="GO" id="GO:0033993">
    <property type="term" value="P:response to lipid"/>
    <property type="evidence" value="ECO:0007669"/>
    <property type="project" value="TreeGrafter"/>
</dbReference>
<organism evidence="11 12">
    <name type="scientific">candidate division MSBL1 archaeon SCGC-AAA261D19</name>
    <dbReference type="NCBI Taxonomy" id="1698273"/>
    <lineage>
        <taxon>Archaea</taxon>
        <taxon>Methanobacteriati</taxon>
        <taxon>Methanobacteriota</taxon>
        <taxon>candidate division MSBL1</taxon>
    </lineage>
</organism>